<feature type="domain" description="Nitroreductase" evidence="1">
    <location>
        <begin position="12"/>
        <end position="192"/>
    </location>
</feature>
<dbReference type="CDD" id="cd02062">
    <property type="entry name" value="Nitro_FMN_reductase"/>
    <property type="match status" value="1"/>
</dbReference>
<dbReference type="Gene3D" id="3.40.109.10">
    <property type="entry name" value="NADH Oxidase"/>
    <property type="match status" value="1"/>
</dbReference>
<dbReference type="InterPro" id="IPR050627">
    <property type="entry name" value="Nitroreductase/BluB"/>
</dbReference>
<proteinExistence type="predicted"/>
<accession>A0A094PSB1</accession>
<dbReference type="SUPFAM" id="SSF55469">
    <property type="entry name" value="FMN-dependent nitroreductase-like"/>
    <property type="match status" value="1"/>
</dbReference>
<dbReference type="PANTHER" id="PTHR23026">
    <property type="entry name" value="NADPH NITROREDUCTASE"/>
    <property type="match status" value="1"/>
</dbReference>
<dbReference type="PANTHER" id="PTHR23026:SF123">
    <property type="entry name" value="NAD(P)H NITROREDUCTASE RV3131-RELATED"/>
    <property type="match status" value="1"/>
</dbReference>
<comment type="caution">
    <text evidence="2">The sequence shown here is derived from an EMBL/GenBank/DDBJ whole genome shotgun (WGS) entry which is preliminary data.</text>
</comment>
<name>A0A094PSB1_9ZZZZ</name>
<sequence length="221" mass="23793">MELRDGIRTTGAVRGFTDQVVDDQVVHDILDDARFAPSGGNRQPWRVVVVKDPTLRHHLGDSMKPVWDEYVAISATGKTPFTVVDASAYQLASVTPGNVPNDLLDNIGNIPVVLAIAADLGSIAMMDKDLDRATITGGASIYPFCWSVVLAARSRGLGGVITTFASRVEPTTGPLLELPQNWALAATIFLGHPIKQTTKLKRHAVDKFTTIDAFNGTPFSI</sequence>
<evidence type="ECO:0000259" key="1">
    <source>
        <dbReference type="Pfam" id="PF00881"/>
    </source>
</evidence>
<dbReference type="Pfam" id="PF00881">
    <property type="entry name" value="Nitroreductase"/>
    <property type="match status" value="1"/>
</dbReference>
<dbReference type="InterPro" id="IPR000415">
    <property type="entry name" value="Nitroreductase-like"/>
</dbReference>
<reference evidence="2" key="1">
    <citation type="submission" date="2014-06" db="EMBL/GenBank/DDBJ databases">
        <title>Key roles for freshwater Actinobacteria revealed by deep metagenomic sequencing.</title>
        <authorList>
            <person name="Ghai R."/>
            <person name="Mizuno C.M."/>
            <person name="Picazo A."/>
            <person name="Camacho A."/>
            <person name="Rodriguez-Valera F."/>
        </authorList>
    </citation>
    <scope>NUCLEOTIDE SEQUENCE</scope>
</reference>
<organism evidence="2">
    <name type="scientific">freshwater metagenome</name>
    <dbReference type="NCBI Taxonomy" id="449393"/>
    <lineage>
        <taxon>unclassified sequences</taxon>
        <taxon>metagenomes</taxon>
        <taxon>ecological metagenomes</taxon>
    </lineage>
</organism>
<dbReference type="GO" id="GO:0016491">
    <property type="term" value="F:oxidoreductase activity"/>
    <property type="evidence" value="ECO:0007669"/>
    <property type="project" value="InterPro"/>
</dbReference>
<dbReference type="InterPro" id="IPR029479">
    <property type="entry name" value="Nitroreductase"/>
</dbReference>
<dbReference type="AlphaFoldDB" id="A0A094PSB1"/>
<protein>
    <recommendedName>
        <fullName evidence="1">Nitroreductase domain-containing protein</fullName>
    </recommendedName>
</protein>
<dbReference type="EMBL" id="JNSL01000215">
    <property type="protein sequence ID" value="KGA12564.1"/>
    <property type="molecule type" value="Genomic_DNA"/>
</dbReference>
<evidence type="ECO:0000313" key="2">
    <source>
        <dbReference type="EMBL" id="KGA12564.1"/>
    </source>
</evidence>
<gene>
    <name evidence="2" type="ORF">GM51_21490</name>
</gene>